<reference evidence="3 4" key="1">
    <citation type="journal article" date="2016" name="Antonie Van Leeuwenhoek">
        <title>Lysinibacillus endophyticus sp. nov., an indole-3-acetic acid producing endophytic bacterium isolated from corn root (Zea mays cv. Xinken-5).</title>
        <authorList>
            <person name="Yu J."/>
            <person name="Guan X."/>
            <person name="Liu C."/>
            <person name="Xiang W."/>
            <person name="Yu Z."/>
            <person name="Liu X."/>
            <person name="Wang G."/>
        </authorList>
    </citation>
    <scope>NUCLEOTIDE SEQUENCE [LARGE SCALE GENOMIC DNA]</scope>
    <source>
        <strain evidence="3 4">DSM 100506</strain>
    </source>
</reference>
<evidence type="ECO:0000313" key="3">
    <source>
        <dbReference type="EMBL" id="RKQ16455.1"/>
    </source>
</evidence>
<dbReference type="InterPro" id="IPR042274">
    <property type="entry name" value="YycH/YycI_2"/>
</dbReference>
<dbReference type="AlphaFoldDB" id="A0A494Z227"/>
<feature type="transmembrane region" description="Helical" evidence="1">
    <location>
        <begin position="12"/>
        <end position="31"/>
    </location>
</feature>
<dbReference type="Pfam" id="PF07435">
    <property type="entry name" value="YycH"/>
    <property type="match status" value="1"/>
</dbReference>
<sequence>MGVKYVEQVKSIILTLLVGLSLILTFAIWSYTPPYQVIEESQVEQITIGEHKSIEDVIQPYRILLSQDNQFSGTISSTLIDNVMTTLSKVRATELDFIQSNLSDVKINSMVGANNRITLFFQSEVPINIFKSILEFTQSDLPEISFSHLVIDWGKFNQTNTLQLLFVSEQNRTLYTTDIALSNDYFNSTFNDLFKDAIKYEEITRNNKLSLYVPSNPVELAKYTYYIDEVSPERFKEILFKDTNIVKKNIESATSSKYTDAMSFMTSDTKTKIINYVYPTSESINDIKGSTLLQESFDFVNEHGGLTGDYRYVYRNVPKHITEYQLFLRGVPVFSSITSTRITTIWGDNQIFSYRRPYFKLDMAIPSERAVRQLPSGVEVSKWVQNIQDIDDIIVGYYLTGSEIDEKLYTLEPGWFSIQDGSATRITPESLGGAGYGLE</sequence>
<protein>
    <recommendedName>
        <fullName evidence="2">Regulatory protein YycH domain-containing protein</fullName>
    </recommendedName>
</protein>
<gene>
    <name evidence="3" type="ORF">D8M03_09710</name>
</gene>
<proteinExistence type="predicted"/>
<keyword evidence="4" id="KW-1185">Reference proteome</keyword>
<keyword evidence="1" id="KW-1133">Transmembrane helix</keyword>
<dbReference type="OrthoDB" id="2382185at2"/>
<dbReference type="Gene3D" id="3.30.310.160">
    <property type="entry name" value="YycH protein, domain 2"/>
    <property type="match status" value="1"/>
</dbReference>
<name>A0A494Z227_9BACL</name>
<dbReference type="EMBL" id="RBZN01000021">
    <property type="protein sequence ID" value="RKQ16455.1"/>
    <property type="molecule type" value="Genomic_DNA"/>
</dbReference>
<organism evidence="3 4">
    <name type="scientific">Ureibacillus endophyticus</name>
    <dbReference type="NCBI Taxonomy" id="1978490"/>
    <lineage>
        <taxon>Bacteria</taxon>
        <taxon>Bacillati</taxon>
        <taxon>Bacillota</taxon>
        <taxon>Bacilli</taxon>
        <taxon>Bacillales</taxon>
        <taxon>Caryophanaceae</taxon>
        <taxon>Ureibacillus</taxon>
    </lineage>
</organism>
<dbReference type="Proteomes" id="UP000272238">
    <property type="component" value="Unassembled WGS sequence"/>
</dbReference>
<evidence type="ECO:0000259" key="2">
    <source>
        <dbReference type="Pfam" id="PF07435"/>
    </source>
</evidence>
<keyword evidence="1" id="KW-0472">Membrane</keyword>
<evidence type="ECO:0000313" key="4">
    <source>
        <dbReference type="Proteomes" id="UP000272238"/>
    </source>
</evidence>
<comment type="caution">
    <text evidence="3">The sequence shown here is derived from an EMBL/GenBank/DDBJ whole genome shotgun (WGS) entry which is preliminary data.</text>
</comment>
<dbReference type="Gene3D" id="3.10.450.310">
    <property type="match status" value="1"/>
</dbReference>
<dbReference type="InterPro" id="IPR009996">
    <property type="entry name" value="YycH"/>
</dbReference>
<accession>A0A494Z227</accession>
<feature type="domain" description="Regulatory protein YycH" evidence="2">
    <location>
        <begin position="7"/>
        <end position="428"/>
    </location>
</feature>
<dbReference type="CDD" id="cd15787">
    <property type="entry name" value="YycH_N"/>
    <property type="match status" value="1"/>
</dbReference>
<evidence type="ECO:0000256" key="1">
    <source>
        <dbReference type="SAM" id="Phobius"/>
    </source>
</evidence>
<keyword evidence="1" id="KW-0812">Transmembrane</keyword>